<sequence>MIGTTPPVGGPRRRALLAAAGQGALLGIAGAAVMTAGEKAEQAVTGRPDSYVPGRTLMTLAGRRPPDRTQPPGWNLAMHYGTGAVFGALRGVWSVLGLQGPHAHVAATVVRLAFDQTVENATGIGAPPPTWPVREQVVDVLHKTVYTVVTGLLTDRTIAPVLQSRAGTTSH</sequence>
<protein>
    <recommendedName>
        <fullName evidence="2">DUF1440 domain-containing protein</fullName>
    </recommendedName>
</protein>
<name>A0A6J4LXL6_9ACTN</name>
<proteinExistence type="predicted"/>
<organism evidence="1">
    <name type="scientific">uncultured Frankineae bacterium</name>
    <dbReference type="NCBI Taxonomy" id="437475"/>
    <lineage>
        <taxon>Bacteria</taxon>
        <taxon>Bacillati</taxon>
        <taxon>Actinomycetota</taxon>
        <taxon>Actinomycetes</taxon>
        <taxon>Frankiales</taxon>
        <taxon>environmental samples</taxon>
    </lineage>
</organism>
<gene>
    <name evidence="1" type="ORF">AVDCRST_MAG07-2594</name>
</gene>
<evidence type="ECO:0008006" key="2">
    <source>
        <dbReference type="Google" id="ProtNLM"/>
    </source>
</evidence>
<evidence type="ECO:0000313" key="1">
    <source>
        <dbReference type="EMBL" id="CAA9344684.1"/>
    </source>
</evidence>
<reference evidence="1" key="1">
    <citation type="submission" date="2020-02" db="EMBL/GenBank/DDBJ databases">
        <authorList>
            <person name="Meier V. D."/>
        </authorList>
    </citation>
    <scope>NUCLEOTIDE SEQUENCE</scope>
    <source>
        <strain evidence="1">AVDCRST_MAG07</strain>
    </source>
</reference>
<dbReference type="EMBL" id="CADCUB010000123">
    <property type="protein sequence ID" value="CAA9344684.1"/>
    <property type="molecule type" value="Genomic_DNA"/>
</dbReference>
<dbReference type="AlphaFoldDB" id="A0A6J4LXL6"/>
<accession>A0A6J4LXL6</accession>